<dbReference type="KEGG" id="dmo:Dmoj_GI26785"/>
<evidence type="ECO:0000313" key="1">
    <source>
        <dbReference type="EMBL" id="KRG03211.1"/>
    </source>
</evidence>
<reference evidence="1 2" key="1">
    <citation type="journal article" date="2007" name="Nature">
        <title>Evolution of genes and genomes on the Drosophila phylogeny.</title>
        <authorList>
            <consortium name="Drosophila 12 Genomes Consortium"/>
            <person name="Clark A.G."/>
            <person name="Eisen M.B."/>
            <person name="Smith D.R."/>
            <person name="Bergman C.M."/>
            <person name="Oliver B."/>
            <person name="Markow T.A."/>
            <person name="Kaufman T.C."/>
            <person name="Kellis M."/>
            <person name="Gelbart W."/>
            <person name="Iyer V.N."/>
            <person name="Pollard D.A."/>
            <person name="Sackton T.B."/>
            <person name="Larracuente A.M."/>
            <person name="Singh N.D."/>
            <person name="Abad J.P."/>
            <person name="Abt D.N."/>
            <person name="Adryan B."/>
            <person name="Aguade M."/>
            <person name="Akashi H."/>
            <person name="Anderson W.W."/>
            <person name="Aquadro C.F."/>
            <person name="Ardell D.H."/>
            <person name="Arguello R."/>
            <person name="Artieri C.G."/>
            <person name="Barbash D.A."/>
            <person name="Barker D."/>
            <person name="Barsanti P."/>
            <person name="Batterham P."/>
            <person name="Batzoglou S."/>
            <person name="Begun D."/>
            <person name="Bhutkar A."/>
            <person name="Blanco E."/>
            <person name="Bosak S.A."/>
            <person name="Bradley R.K."/>
            <person name="Brand A.D."/>
            <person name="Brent M.R."/>
            <person name="Brooks A.N."/>
            <person name="Brown R.H."/>
            <person name="Butlin R.K."/>
            <person name="Caggese C."/>
            <person name="Calvi B.R."/>
            <person name="Bernardo de Carvalho A."/>
            <person name="Caspi A."/>
            <person name="Castrezana S."/>
            <person name="Celniker S.E."/>
            <person name="Chang J.L."/>
            <person name="Chapple C."/>
            <person name="Chatterji S."/>
            <person name="Chinwalla A."/>
            <person name="Civetta A."/>
            <person name="Clifton S.W."/>
            <person name="Comeron J.M."/>
            <person name="Costello J.C."/>
            <person name="Coyne J.A."/>
            <person name="Daub J."/>
            <person name="David R.G."/>
            <person name="Delcher A.L."/>
            <person name="Delehaunty K."/>
            <person name="Do C.B."/>
            <person name="Ebling H."/>
            <person name="Edwards K."/>
            <person name="Eickbush T."/>
            <person name="Evans J.D."/>
            <person name="Filipski A."/>
            <person name="Findeiss S."/>
            <person name="Freyhult E."/>
            <person name="Fulton L."/>
            <person name="Fulton R."/>
            <person name="Garcia A.C."/>
            <person name="Gardiner A."/>
            <person name="Garfield D.A."/>
            <person name="Garvin B.E."/>
            <person name="Gibson G."/>
            <person name="Gilbert D."/>
            <person name="Gnerre S."/>
            <person name="Godfrey J."/>
            <person name="Good R."/>
            <person name="Gotea V."/>
            <person name="Gravely B."/>
            <person name="Greenberg A.J."/>
            <person name="Griffiths-Jones S."/>
            <person name="Gross S."/>
            <person name="Guigo R."/>
            <person name="Gustafson E.A."/>
            <person name="Haerty W."/>
            <person name="Hahn M.W."/>
            <person name="Halligan D.L."/>
            <person name="Halpern A.L."/>
            <person name="Halter G.M."/>
            <person name="Han M.V."/>
            <person name="Heger A."/>
            <person name="Hillier L."/>
            <person name="Hinrichs A.S."/>
            <person name="Holmes I."/>
            <person name="Hoskins R.A."/>
            <person name="Hubisz M.J."/>
            <person name="Hultmark D."/>
            <person name="Huntley M.A."/>
            <person name="Jaffe D.B."/>
            <person name="Jagadeeshan S."/>
            <person name="Jeck W.R."/>
            <person name="Johnson J."/>
            <person name="Jones C.D."/>
            <person name="Jordan W.C."/>
            <person name="Karpen G.H."/>
            <person name="Kataoka E."/>
            <person name="Keightley P.D."/>
            <person name="Kheradpour P."/>
            <person name="Kirkness E.F."/>
            <person name="Koerich L.B."/>
            <person name="Kristiansen K."/>
            <person name="Kudrna D."/>
            <person name="Kulathinal R.J."/>
            <person name="Kumar S."/>
            <person name="Kwok R."/>
            <person name="Lander E."/>
            <person name="Langley C.H."/>
            <person name="Lapoint R."/>
            <person name="Lazzaro B.P."/>
            <person name="Lee S.J."/>
            <person name="Levesque L."/>
            <person name="Li R."/>
            <person name="Lin C.F."/>
            <person name="Lin M.F."/>
            <person name="Lindblad-Toh K."/>
            <person name="Llopart A."/>
            <person name="Long M."/>
            <person name="Low L."/>
            <person name="Lozovsky E."/>
            <person name="Lu J."/>
            <person name="Luo M."/>
            <person name="Machado C.A."/>
            <person name="Makalowski W."/>
            <person name="Marzo M."/>
            <person name="Matsuda M."/>
            <person name="Matzkin L."/>
            <person name="McAllister B."/>
            <person name="McBride C.S."/>
            <person name="McKernan B."/>
            <person name="McKernan K."/>
            <person name="Mendez-Lago M."/>
            <person name="Minx P."/>
            <person name="Mollenhauer M.U."/>
            <person name="Montooth K."/>
            <person name="Mount S.M."/>
            <person name="Mu X."/>
            <person name="Myers E."/>
            <person name="Negre B."/>
            <person name="Newfeld S."/>
            <person name="Nielsen R."/>
            <person name="Noor M.A."/>
            <person name="O'Grady P."/>
            <person name="Pachter L."/>
            <person name="Papaceit M."/>
            <person name="Parisi M.J."/>
            <person name="Parisi M."/>
            <person name="Parts L."/>
            <person name="Pedersen J.S."/>
            <person name="Pesole G."/>
            <person name="Phillippy A.M."/>
            <person name="Ponting C.P."/>
            <person name="Pop M."/>
            <person name="Porcelli D."/>
            <person name="Powell J.R."/>
            <person name="Prohaska S."/>
            <person name="Pruitt K."/>
            <person name="Puig M."/>
            <person name="Quesneville H."/>
            <person name="Ram K.R."/>
            <person name="Rand D."/>
            <person name="Rasmussen M.D."/>
            <person name="Reed L.K."/>
            <person name="Reenan R."/>
            <person name="Reily A."/>
            <person name="Remington K.A."/>
            <person name="Rieger T.T."/>
            <person name="Ritchie M.G."/>
            <person name="Robin C."/>
            <person name="Rogers Y.H."/>
            <person name="Rohde C."/>
            <person name="Rozas J."/>
            <person name="Rubenfield M.J."/>
            <person name="Ruiz A."/>
            <person name="Russo S."/>
            <person name="Salzberg S.L."/>
            <person name="Sanchez-Gracia A."/>
            <person name="Saranga D.J."/>
            <person name="Sato H."/>
            <person name="Schaeffer S.W."/>
            <person name="Schatz M.C."/>
            <person name="Schlenke T."/>
            <person name="Schwartz R."/>
            <person name="Segarra C."/>
            <person name="Singh R.S."/>
            <person name="Sirot L."/>
            <person name="Sirota M."/>
            <person name="Sisneros N.B."/>
            <person name="Smith C.D."/>
            <person name="Smith T.F."/>
            <person name="Spieth J."/>
            <person name="Stage D.E."/>
            <person name="Stark A."/>
            <person name="Stephan W."/>
            <person name="Strausberg R.L."/>
            <person name="Strempel S."/>
            <person name="Sturgill D."/>
            <person name="Sutton G."/>
            <person name="Sutton G.G."/>
            <person name="Tao W."/>
            <person name="Teichmann S."/>
            <person name="Tobari Y.N."/>
            <person name="Tomimura Y."/>
            <person name="Tsolas J.M."/>
            <person name="Valente V.L."/>
            <person name="Venter E."/>
            <person name="Venter J.C."/>
            <person name="Vicario S."/>
            <person name="Vieira F.G."/>
            <person name="Vilella A.J."/>
            <person name="Villasante A."/>
            <person name="Walenz B."/>
            <person name="Wang J."/>
            <person name="Wasserman M."/>
            <person name="Watts T."/>
            <person name="Wilson D."/>
            <person name="Wilson R.K."/>
            <person name="Wing R.A."/>
            <person name="Wolfner M.F."/>
            <person name="Wong A."/>
            <person name="Wong G.K."/>
            <person name="Wu C.I."/>
            <person name="Wu G."/>
            <person name="Yamamoto D."/>
            <person name="Yang H.P."/>
            <person name="Yang S.P."/>
            <person name="Yorke J.A."/>
            <person name="Yoshida K."/>
            <person name="Zdobnov E."/>
            <person name="Zhang P."/>
            <person name="Zhang Y."/>
            <person name="Zimin A.V."/>
            <person name="Baldwin J."/>
            <person name="Abdouelleil A."/>
            <person name="Abdulkadir J."/>
            <person name="Abebe A."/>
            <person name="Abera B."/>
            <person name="Abreu J."/>
            <person name="Acer S.C."/>
            <person name="Aftuck L."/>
            <person name="Alexander A."/>
            <person name="An P."/>
            <person name="Anderson E."/>
            <person name="Anderson S."/>
            <person name="Arachi H."/>
            <person name="Azer M."/>
            <person name="Bachantsang P."/>
            <person name="Barry A."/>
            <person name="Bayul T."/>
            <person name="Berlin A."/>
            <person name="Bessette D."/>
            <person name="Bloom T."/>
            <person name="Blye J."/>
            <person name="Boguslavskiy L."/>
            <person name="Bonnet C."/>
            <person name="Boukhgalter B."/>
            <person name="Bourzgui I."/>
            <person name="Brown A."/>
            <person name="Cahill P."/>
            <person name="Channer S."/>
            <person name="Cheshatsang Y."/>
            <person name="Chuda L."/>
            <person name="Citroen M."/>
            <person name="Collymore A."/>
            <person name="Cooke P."/>
            <person name="Costello M."/>
            <person name="D'Aco K."/>
            <person name="Daza R."/>
            <person name="De Haan G."/>
            <person name="DeGray S."/>
            <person name="DeMaso C."/>
            <person name="Dhargay N."/>
            <person name="Dooley K."/>
            <person name="Dooley E."/>
            <person name="Doricent M."/>
            <person name="Dorje P."/>
            <person name="Dorjee K."/>
            <person name="Dupes A."/>
            <person name="Elong R."/>
            <person name="Falk J."/>
            <person name="Farina A."/>
            <person name="Faro S."/>
            <person name="Ferguson D."/>
            <person name="Fisher S."/>
            <person name="Foley C.D."/>
            <person name="Franke A."/>
            <person name="Friedrich D."/>
            <person name="Gadbois L."/>
            <person name="Gearin G."/>
            <person name="Gearin C.R."/>
            <person name="Giannoukos G."/>
            <person name="Goode T."/>
            <person name="Graham J."/>
            <person name="Grandbois E."/>
            <person name="Grewal S."/>
            <person name="Gyaltsen K."/>
            <person name="Hafez N."/>
            <person name="Hagos B."/>
            <person name="Hall J."/>
            <person name="Henson C."/>
            <person name="Hollinger A."/>
            <person name="Honan T."/>
            <person name="Huard M.D."/>
            <person name="Hughes L."/>
            <person name="Hurhula B."/>
            <person name="Husby M.E."/>
            <person name="Kamat A."/>
            <person name="Kanga B."/>
            <person name="Kashin S."/>
            <person name="Khazanovich D."/>
            <person name="Kisner P."/>
            <person name="Lance K."/>
            <person name="Lara M."/>
            <person name="Lee W."/>
            <person name="Lennon N."/>
            <person name="Letendre F."/>
            <person name="LeVine R."/>
            <person name="Lipovsky A."/>
            <person name="Liu X."/>
            <person name="Liu J."/>
            <person name="Liu S."/>
            <person name="Lokyitsang T."/>
            <person name="Lokyitsang Y."/>
            <person name="Lubonja R."/>
            <person name="Lui A."/>
            <person name="MacDonald P."/>
            <person name="Magnisalis V."/>
            <person name="Maru K."/>
            <person name="Matthews C."/>
            <person name="McCusker W."/>
            <person name="McDonough S."/>
            <person name="Mehta T."/>
            <person name="Meldrim J."/>
            <person name="Meneus L."/>
            <person name="Mihai O."/>
            <person name="Mihalev A."/>
            <person name="Mihova T."/>
            <person name="Mittelman R."/>
            <person name="Mlenga V."/>
            <person name="Montmayeur A."/>
            <person name="Mulrain L."/>
            <person name="Navidi A."/>
            <person name="Naylor J."/>
            <person name="Negash T."/>
            <person name="Nguyen T."/>
            <person name="Nguyen N."/>
            <person name="Nicol R."/>
            <person name="Norbu C."/>
            <person name="Norbu N."/>
            <person name="Novod N."/>
            <person name="O'Neill B."/>
            <person name="Osman S."/>
            <person name="Markiewicz E."/>
            <person name="Oyono O.L."/>
            <person name="Patti C."/>
            <person name="Phunkhang P."/>
            <person name="Pierre F."/>
            <person name="Priest M."/>
            <person name="Raghuraman S."/>
            <person name="Rege F."/>
            <person name="Reyes R."/>
            <person name="Rise C."/>
            <person name="Rogov P."/>
            <person name="Ross K."/>
            <person name="Ryan E."/>
            <person name="Settipalli S."/>
            <person name="Shea T."/>
            <person name="Sherpa N."/>
            <person name="Shi L."/>
            <person name="Shih D."/>
            <person name="Sparrow T."/>
            <person name="Spaulding J."/>
            <person name="Stalker J."/>
            <person name="Stange-Thomann N."/>
            <person name="Stavropoulos S."/>
            <person name="Stone C."/>
            <person name="Strader C."/>
            <person name="Tesfaye S."/>
            <person name="Thomson T."/>
            <person name="Thoulutsang Y."/>
            <person name="Thoulutsang D."/>
            <person name="Topham K."/>
            <person name="Topping I."/>
            <person name="Tsamla T."/>
            <person name="Vassiliev H."/>
            <person name="Vo A."/>
            <person name="Wangchuk T."/>
            <person name="Wangdi T."/>
            <person name="Weiand M."/>
            <person name="Wilkinson J."/>
            <person name="Wilson A."/>
            <person name="Yadav S."/>
            <person name="Young G."/>
            <person name="Yu Q."/>
            <person name="Zembek L."/>
            <person name="Zhong D."/>
            <person name="Zimmer A."/>
            <person name="Zwirko Z."/>
            <person name="Jaffe D.B."/>
            <person name="Alvarez P."/>
            <person name="Brockman W."/>
            <person name="Butler J."/>
            <person name="Chin C."/>
            <person name="Gnerre S."/>
            <person name="Grabherr M."/>
            <person name="Kleber M."/>
            <person name="Mauceli E."/>
            <person name="MacCallum I."/>
        </authorList>
    </citation>
    <scope>NUCLEOTIDE SEQUENCE [LARGE SCALE GENOMIC DNA]</scope>
    <source>
        <strain evidence="2">Tucson 15081-1352.22</strain>
    </source>
</reference>
<dbReference type="InParanoid" id="A0A0Q9X538"/>
<proteinExistence type="predicted"/>
<name>A0A0Q9X538_DROMO</name>
<evidence type="ECO:0000313" key="2">
    <source>
        <dbReference type="Proteomes" id="UP000009192"/>
    </source>
</evidence>
<sequence>MRYISTRRGRELGSAMRLGSGCEPCESCALRAESSEQLEGQLKTKHRPSIKLFVARPLPLPLSLSLAQCVRGVTYAEVSALVAAKLMSTINQGQCLAA</sequence>
<gene>
    <name evidence="1" type="primary">Dmoj\GI26785</name>
    <name evidence="1" type="ORF">Dmoj_GI26785</name>
</gene>
<organism evidence="1 2">
    <name type="scientific">Drosophila mojavensis</name>
    <name type="common">Fruit fly</name>
    <dbReference type="NCBI Taxonomy" id="7230"/>
    <lineage>
        <taxon>Eukaryota</taxon>
        <taxon>Metazoa</taxon>
        <taxon>Ecdysozoa</taxon>
        <taxon>Arthropoda</taxon>
        <taxon>Hexapoda</taxon>
        <taxon>Insecta</taxon>
        <taxon>Pterygota</taxon>
        <taxon>Neoptera</taxon>
        <taxon>Endopterygota</taxon>
        <taxon>Diptera</taxon>
        <taxon>Brachycera</taxon>
        <taxon>Muscomorpha</taxon>
        <taxon>Ephydroidea</taxon>
        <taxon>Drosophilidae</taxon>
        <taxon>Drosophila</taxon>
    </lineage>
</organism>
<protein>
    <submittedName>
        <fullName evidence="1">Uncharacterized protein</fullName>
    </submittedName>
</protein>
<dbReference type="Proteomes" id="UP000009192">
    <property type="component" value="Unassembled WGS sequence"/>
</dbReference>
<keyword evidence="2" id="KW-1185">Reference proteome</keyword>
<accession>A0A0Q9X538</accession>
<dbReference type="AlphaFoldDB" id="A0A0Q9X538"/>
<dbReference type="EMBL" id="CH933807">
    <property type="protein sequence ID" value="KRG03211.1"/>
    <property type="molecule type" value="Genomic_DNA"/>
</dbReference>